<evidence type="ECO:0000256" key="1">
    <source>
        <dbReference type="ARBA" id="ARBA00008779"/>
    </source>
</evidence>
<evidence type="ECO:0000256" key="2">
    <source>
        <dbReference type="ARBA" id="ARBA00022723"/>
    </source>
</evidence>
<dbReference type="PROSITE" id="PS00149">
    <property type="entry name" value="SULFATASE_2"/>
    <property type="match status" value="1"/>
</dbReference>
<comment type="caution">
    <text evidence="6">The sequence shown here is derived from an EMBL/GenBank/DDBJ whole genome shotgun (WGS) entry which is preliminary data.</text>
</comment>
<dbReference type="PANTHER" id="PTHR42693">
    <property type="entry name" value="ARYLSULFATASE FAMILY MEMBER"/>
    <property type="match status" value="1"/>
</dbReference>
<dbReference type="InterPro" id="IPR017850">
    <property type="entry name" value="Alkaline_phosphatase_core_sf"/>
</dbReference>
<evidence type="ECO:0000256" key="3">
    <source>
        <dbReference type="ARBA" id="ARBA00022801"/>
    </source>
</evidence>
<feature type="domain" description="Sulfatase N-terminal" evidence="5">
    <location>
        <begin position="37"/>
        <end position="362"/>
    </location>
</feature>
<dbReference type="AlphaFoldDB" id="A0A967E9J5"/>
<evidence type="ECO:0000256" key="4">
    <source>
        <dbReference type="ARBA" id="ARBA00022837"/>
    </source>
</evidence>
<evidence type="ECO:0000313" key="6">
    <source>
        <dbReference type="EMBL" id="NHF58531.1"/>
    </source>
</evidence>
<proteinExistence type="inferred from homology"/>
<dbReference type="PROSITE" id="PS00523">
    <property type="entry name" value="SULFATASE_1"/>
    <property type="match status" value="1"/>
</dbReference>
<dbReference type="Gene3D" id="3.40.720.10">
    <property type="entry name" value="Alkaline Phosphatase, subunit A"/>
    <property type="match status" value="1"/>
</dbReference>
<protein>
    <submittedName>
        <fullName evidence="6">Sulfatase-like hydrolase/transferase</fullName>
    </submittedName>
</protein>
<comment type="similarity">
    <text evidence="1">Belongs to the sulfatase family.</text>
</comment>
<dbReference type="GO" id="GO:0046872">
    <property type="term" value="F:metal ion binding"/>
    <property type="evidence" value="ECO:0007669"/>
    <property type="project" value="UniProtKB-KW"/>
</dbReference>
<name>A0A967E9J5_9FLAO</name>
<dbReference type="InterPro" id="IPR050738">
    <property type="entry name" value="Sulfatase"/>
</dbReference>
<organism evidence="6 7">
    <name type="scientific">Pelagihabitans pacificus</name>
    <dbReference type="NCBI Taxonomy" id="2696054"/>
    <lineage>
        <taxon>Bacteria</taxon>
        <taxon>Pseudomonadati</taxon>
        <taxon>Bacteroidota</taxon>
        <taxon>Flavobacteriia</taxon>
        <taxon>Flavobacteriales</taxon>
        <taxon>Flavobacteriaceae</taxon>
        <taxon>Pelagihabitans</taxon>
    </lineage>
</organism>
<evidence type="ECO:0000313" key="7">
    <source>
        <dbReference type="Proteomes" id="UP000707206"/>
    </source>
</evidence>
<dbReference type="RefSeq" id="WP_152573020.1">
    <property type="nucleotide sequence ID" value="NZ_VIKU02000001.1"/>
</dbReference>
<dbReference type="GO" id="GO:0004065">
    <property type="term" value="F:arylsulfatase activity"/>
    <property type="evidence" value="ECO:0007669"/>
    <property type="project" value="TreeGrafter"/>
</dbReference>
<sequence>MQPKSIVVIFILSAALAIGVRCQKEKIQSTEDIAIPPNVIVLLADDLGYGDLSIYGSQSIETPNIDSLARLGMRFSSFYAGSAVCSPSRACLLTGKFPLRFDIRRHFTDEEEHLPTSATTISEILGRAGYFTAHIGKWHLGGLRPKDYKARNLGQKANPGPLQHGFDHSLTSIEGAPIRPDLINKRQLYRQGGKYMVRNDQRAKENSGHWTEIKVDEAIEVIDMSTKAQKPFFLNLWFDVPHTPYEPAPEPHYSKYKRLGVQGDQLKFRSMVSHLDANIGRLIRHLKGKGIFENTLILFTSDNGPAYEGSPGPFRGGKTDLHEGGIRVPMFAVWKNKIPQNSHSFNTIHMADLLPTVCDAVNIKIEDSLNLDGKSQWNVFTDNEGYTLREPLFWQMDLYKHFQNQGPKPKPFSTSVVIEGKWKMLADSINPVELFNLQQDHRELYNLLGSEPEIERSLSGKLEDFLQAERNRSGFLESN</sequence>
<reference evidence="6" key="2">
    <citation type="submission" date="2020-03" db="EMBL/GenBank/DDBJ databases">
        <title>Flavobacteriaceae bacterium strain TP-CH-4, a member of the family Flavobacteriaceae isolated from a deep-sea seamount.</title>
        <authorList>
            <person name="Zhang D.-C."/>
        </authorList>
    </citation>
    <scope>NUCLEOTIDE SEQUENCE</scope>
    <source>
        <strain evidence="6">TP-CH-4</strain>
    </source>
</reference>
<gene>
    <name evidence="6" type="ORF">FK220_004225</name>
</gene>
<dbReference type="InterPro" id="IPR000917">
    <property type="entry name" value="Sulfatase_N"/>
</dbReference>
<evidence type="ECO:0000259" key="5">
    <source>
        <dbReference type="Pfam" id="PF00884"/>
    </source>
</evidence>
<keyword evidence="4" id="KW-0106">Calcium</keyword>
<keyword evidence="2" id="KW-0479">Metal-binding</keyword>
<dbReference type="SUPFAM" id="SSF53649">
    <property type="entry name" value="Alkaline phosphatase-like"/>
    <property type="match status" value="1"/>
</dbReference>
<keyword evidence="7" id="KW-1185">Reference proteome</keyword>
<dbReference type="Pfam" id="PF00884">
    <property type="entry name" value="Sulfatase"/>
    <property type="match status" value="1"/>
</dbReference>
<dbReference type="PANTHER" id="PTHR42693:SF53">
    <property type="entry name" value="ENDO-4-O-SULFATASE"/>
    <property type="match status" value="1"/>
</dbReference>
<dbReference type="Gene3D" id="3.30.1120.10">
    <property type="match status" value="1"/>
</dbReference>
<reference evidence="6" key="1">
    <citation type="submission" date="2019-07" db="EMBL/GenBank/DDBJ databases">
        <authorList>
            <person name="De-Chao Zhang Q."/>
        </authorList>
    </citation>
    <scope>NUCLEOTIDE SEQUENCE</scope>
    <source>
        <strain evidence="6">TP-CH-4</strain>
    </source>
</reference>
<dbReference type="InterPro" id="IPR024607">
    <property type="entry name" value="Sulfatase_CS"/>
</dbReference>
<keyword evidence="3 6" id="KW-0378">Hydrolase</keyword>
<dbReference type="Proteomes" id="UP000707206">
    <property type="component" value="Unassembled WGS sequence"/>
</dbReference>
<accession>A0A967E9J5</accession>
<dbReference type="EMBL" id="VIKU02000001">
    <property type="protein sequence ID" value="NHF58531.1"/>
    <property type="molecule type" value="Genomic_DNA"/>
</dbReference>